<dbReference type="InterPro" id="IPR007110">
    <property type="entry name" value="Ig-like_dom"/>
</dbReference>
<gene>
    <name evidence="3" type="ORF">EXN66_Car014127</name>
</gene>
<feature type="region of interest" description="Disordered" evidence="1">
    <location>
        <begin position="164"/>
        <end position="193"/>
    </location>
</feature>
<dbReference type="SMART" id="SM00409">
    <property type="entry name" value="IG"/>
    <property type="match status" value="1"/>
</dbReference>
<dbReference type="Proteomes" id="UP000503349">
    <property type="component" value="Chromosome 13"/>
</dbReference>
<feature type="domain" description="Ig-like" evidence="2">
    <location>
        <begin position="27"/>
        <end position="144"/>
    </location>
</feature>
<reference evidence="4" key="2">
    <citation type="submission" date="2019-02" db="EMBL/GenBank/DDBJ databases">
        <title>Opniocepnalus argus Var Kimnra genome.</title>
        <authorList>
            <person name="Zhou C."/>
            <person name="Xiao S."/>
        </authorList>
    </citation>
    <scope>NUCLEOTIDE SEQUENCE [LARGE SCALE GENOMIC DNA]</scope>
</reference>
<dbReference type="CDD" id="cd00099">
    <property type="entry name" value="IgV"/>
    <property type="match status" value="1"/>
</dbReference>
<proteinExistence type="predicted"/>
<sequence length="193" mass="21811">MKVHWLDRQWKLMSDQTDSDVVAKDQPVFSSSDDQLKVVEVTEGTASVELPCTTKADLTGQIKVEWRRSVPHYMIIYIYRDDGNQTQDVSGRREMKKDPLRGSGEGVKDFSLTLKNPQLDDGGVYICTVYRNGDIVRQKIVVLSVRETWINTIRGLFPCCTNRSRAEQRPGKTEAGEKNEAPETQSLTATQSV</sequence>
<dbReference type="InterPro" id="IPR013106">
    <property type="entry name" value="Ig_V-set"/>
</dbReference>
<dbReference type="InterPro" id="IPR013783">
    <property type="entry name" value="Ig-like_fold"/>
</dbReference>
<dbReference type="AlphaFoldDB" id="A0A6G1Q8F8"/>
<protein>
    <recommendedName>
        <fullName evidence="2">Ig-like domain-containing protein</fullName>
    </recommendedName>
</protein>
<dbReference type="EMBL" id="CM015724">
    <property type="protein sequence ID" value="KAF3698446.1"/>
    <property type="molecule type" value="Genomic_DNA"/>
</dbReference>
<dbReference type="Gene3D" id="2.60.40.10">
    <property type="entry name" value="Immunoglobulins"/>
    <property type="match status" value="1"/>
</dbReference>
<name>A0A6G1Q8F8_CHAAH</name>
<dbReference type="SUPFAM" id="SSF48726">
    <property type="entry name" value="Immunoglobulin"/>
    <property type="match status" value="1"/>
</dbReference>
<evidence type="ECO:0000313" key="3">
    <source>
        <dbReference type="EMBL" id="KAF3698446.1"/>
    </source>
</evidence>
<dbReference type="PROSITE" id="PS50835">
    <property type="entry name" value="IG_LIKE"/>
    <property type="match status" value="1"/>
</dbReference>
<feature type="compositionally biased region" description="Basic and acidic residues" evidence="1">
    <location>
        <begin position="164"/>
        <end position="181"/>
    </location>
</feature>
<dbReference type="SMART" id="SM00406">
    <property type="entry name" value="IGv"/>
    <property type="match status" value="1"/>
</dbReference>
<dbReference type="InterPro" id="IPR036179">
    <property type="entry name" value="Ig-like_dom_sf"/>
</dbReference>
<keyword evidence="4" id="KW-1185">Reference proteome</keyword>
<accession>A0A6G1Q8F8</accession>
<evidence type="ECO:0000313" key="4">
    <source>
        <dbReference type="Proteomes" id="UP000503349"/>
    </source>
</evidence>
<reference evidence="3 4" key="1">
    <citation type="submission" date="2019-02" db="EMBL/GenBank/DDBJ databases">
        <title>Opniocepnalus argus genome.</title>
        <authorList>
            <person name="Zhou C."/>
            <person name="Xiao S."/>
        </authorList>
    </citation>
    <scope>NUCLEOTIDE SEQUENCE [LARGE SCALE GENOMIC DNA]</scope>
    <source>
        <strain evidence="3">OARG1902GOOAL</strain>
        <tissue evidence="3">Muscle</tissue>
    </source>
</reference>
<organism evidence="3 4">
    <name type="scientific">Channa argus</name>
    <name type="common">Northern snakehead</name>
    <name type="synonym">Ophicephalus argus</name>
    <dbReference type="NCBI Taxonomy" id="215402"/>
    <lineage>
        <taxon>Eukaryota</taxon>
        <taxon>Metazoa</taxon>
        <taxon>Chordata</taxon>
        <taxon>Craniata</taxon>
        <taxon>Vertebrata</taxon>
        <taxon>Euteleostomi</taxon>
        <taxon>Actinopterygii</taxon>
        <taxon>Neopterygii</taxon>
        <taxon>Teleostei</taxon>
        <taxon>Neoteleostei</taxon>
        <taxon>Acanthomorphata</taxon>
        <taxon>Anabantaria</taxon>
        <taxon>Anabantiformes</taxon>
        <taxon>Channoidei</taxon>
        <taxon>Channidae</taxon>
        <taxon>Channa</taxon>
    </lineage>
</organism>
<evidence type="ECO:0000259" key="2">
    <source>
        <dbReference type="PROSITE" id="PS50835"/>
    </source>
</evidence>
<evidence type="ECO:0000256" key="1">
    <source>
        <dbReference type="SAM" id="MobiDB-lite"/>
    </source>
</evidence>
<feature type="compositionally biased region" description="Polar residues" evidence="1">
    <location>
        <begin position="182"/>
        <end position="193"/>
    </location>
</feature>
<dbReference type="Pfam" id="PF07686">
    <property type="entry name" value="V-set"/>
    <property type="match status" value="1"/>
</dbReference>
<dbReference type="InterPro" id="IPR003599">
    <property type="entry name" value="Ig_sub"/>
</dbReference>